<gene>
    <name evidence="2" type="ORF">FA15DRAFT_646893</name>
</gene>
<dbReference type="STRING" id="230819.A0A5C3KKR7"/>
<reference evidence="2 3" key="1">
    <citation type="journal article" date="2019" name="Nat. Ecol. Evol.">
        <title>Megaphylogeny resolves global patterns of mushroom evolution.</title>
        <authorList>
            <person name="Varga T."/>
            <person name="Krizsan K."/>
            <person name="Foldi C."/>
            <person name="Dima B."/>
            <person name="Sanchez-Garcia M."/>
            <person name="Sanchez-Ramirez S."/>
            <person name="Szollosi G.J."/>
            <person name="Szarkandi J.G."/>
            <person name="Papp V."/>
            <person name="Albert L."/>
            <person name="Andreopoulos W."/>
            <person name="Angelini C."/>
            <person name="Antonin V."/>
            <person name="Barry K.W."/>
            <person name="Bougher N.L."/>
            <person name="Buchanan P."/>
            <person name="Buyck B."/>
            <person name="Bense V."/>
            <person name="Catcheside P."/>
            <person name="Chovatia M."/>
            <person name="Cooper J."/>
            <person name="Damon W."/>
            <person name="Desjardin D."/>
            <person name="Finy P."/>
            <person name="Geml J."/>
            <person name="Haridas S."/>
            <person name="Hughes K."/>
            <person name="Justo A."/>
            <person name="Karasinski D."/>
            <person name="Kautmanova I."/>
            <person name="Kiss B."/>
            <person name="Kocsube S."/>
            <person name="Kotiranta H."/>
            <person name="LaButti K.M."/>
            <person name="Lechner B.E."/>
            <person name="Liimatainen K."/>
            <person name="Lipzen A."/>
            <person name="Lukacs Z."/>
            <person name="Mihaltcheva S."/>
            <person name="Morgado L.N."/>
            <person name="Niskanen T."/>
            <person name="Noordeloos M.E."/>
            <person name="Ohm R.A."/>
            <person name="Ortiz-Santana B."/>
            <person name="Ovrebo C."/>
            <person name="Racz N."/>
            <person name="Riley R."/>
            <person name="Savchenko A."/>
            <person name="Shiryaev A."/>
            <person name="Soop K."/>
            <person name="Spirin V."/>
            <person name="Szebenyi C."/>
            <person name="Tomsovsky M."/>
            <person name="Tulloss R.E."/>
            <person name="Uehling J."/>
            <person name="Grigoriev I.V."/>
            <person name="Vagvolgyi C."/>
            <person name="Papp T."/>
            <person name="Martin F.M."/>
            <person name="Miettinen O."/>
            <person name="Hibbett D.S."/>
            <person name="Nagy L.G."/>
        </authorList>
    </citation>
    <scope>NUCLEOTIDE SEQUENCE [LARGE SCALE GENOMIC DNA]</scope>
    <source>
        <strain evidence="2 3">CBS 121175</strain>
    </source>
</reference>
<feature type="transmembrane region" description="Helical" evidence="1">
    <location>
        <begin position="18"/>
        <end position="44"/>
    </location>
</feature>
<proteinExistence type="predicted"/>
<evidence type="ECO:0000313" key="2">
    <source>
        <dbReference type="EMBL" id="TFK20535.1"/>
    </source>
</evidence>
<evidence type="ECO:0008006" key="4">
    <source>
        <dbReference type="Google" id="ProtNLM"/>
    </source>
</evidence>
<sequence length="322" mass="35460">MSNQHDIELQGLVLAKAYYANFVMSIFAAGVQCFMALYCLALFLGLPAEKRKGRTLYVVTGCIIFVVYTTAACMDVSELFDRLFETSNGTDFLARPFRGGDEGYPWTTYVGEICVLLLFLLGDGLLLYRCFLVLSCRWLLVLPALTYLATSVLYTYDITITVTGQTRSVRLPSSIACILNVATNVTLTSLISFRLIKARKQLSKVLPSNGLRVYHEVTTTLIESALPLAVFGVAYVATIIPFGSMSASDTGTEVIVRVIPAQGTFGLLYFAFLAISPLMIIFRVVTAKTHTFTPTTTHSHPIVFAQIEFSQHSSQSGGDWRT</sequence>
<name>A0A5C3KKR7_COPMA</name>
<evidence type="ECO:0000313" key="3">
    <source>
        <dbReference type="Proteomes" id="UP000307440"/>
    </source>
</evidence>
<feature type="transmembrane region" description="Helical" evidence="1">
    <location>
        <begin position="106"/>
        <end position="126"/>
    </location>
</feature>
<feature type="transmembrane region" description="Helical" evidence="1">
    <location>
        <begin position="217"/>
        <end position="243"/>
    </location>
</feature>
<keyword evidence="1" id="KW-1133">Transmembrane helix</keyword>
<keyword evidence="1" id="KW-0812">Transmembrane</keyword>
<keyword evidence="1" id="KW-0472">Membrane</keyword>
<evidence type="ECO:0000256" key="1">
    <source>
        <dbReference type="SAM" id="Phobius"/>
    </source>
</evidence>
<feature type="transmembrane region" description="Helical" evidence="1">
    <location>
        <begin position="171"/>
        <end position="196"/>
    </location>
</feature>
<organism evidence="2 3">
    <name type="scientific">Coprinopsis marcescibilis</name>
    <name type="common">Agaric fungus</name>
    <name type="synonym">Psathyrella marcescibilis</name>
    <dbReference type="NCBI Taxonomy" id="230819"/>
    <lineage>
        <taxon>Eukaryota</taxon>
        <taxon>Fungi</taxon>
        <taxon>Dikarya</taxon>
        <taxon>Basidiomycota</taxon>
        <taxon>Agaricomycotina</taxon>
        <taxon>Agaricomycetes</taxon>
        <taxon>Agaricomycetidae</taxon>
        <taxon>Agaricales</taxon>
        <taxon>Agaricineae</taxon>
        <taxon>Psathyrellaceae</taxon>
        <taxon>Coprinopsis</taxon>
    </lineage>
</organism>
<accession>A0A5C3KKR7</accession>
<feature type="transmembrane region" description="Helical" evidence="1">
    <location>
        <begin position="56"/>
        <end position="77"/>
    </location>
</feature>
<dbReference type="EMBL" id="ML210296">
    <property type="protein sequence ID" value="TFK20535.1"/>
    <property type="molecule type" value="Genomic_DNA"/>
</dbReference>
<feature type="transmembrane region" description="Helical" evidence="1">
    <location>
        <begin position="138"/>
        <end position="156"/>
    </location>
</feature>
<feature type="transmembrane region" description="Helical" evidence="1">
    <location>
        <begin position="263"/>
        <end position="285"/>
    </location>
</feature>
<dbReference type="AlphaFoldDB" id="A0A5C3KKR7"/>
<protein>
    <recommendedName>
        <fullName evidence="4">Fungal pheromone STE3G-protein-coupled receptor</fullName>
    </recommendedName>
</protein>
<dbReference type="Proteomes" id="UP000307440">
    <property type="component" value="Unassembled WGS sequence"/>
</dbReference>
<keyword evidence="3" id="KW-1185">Reference proteome</keyword>